<dbReference type="OrthoDB" id="6499973at2759"/>
<feature type="compositionally biased region" description="Low complexity" evidence="1">
    <location>
        <begin position="15"/>
        <end position="30"/>
    </location>
</feature>
<evidence type="ECO:0000313" key="2">
    <source>
        <dbReference type="EMBL" id="KFM82917.1"/>
    </source>
</evidence>
<reference evidence="2 3" key="1">
    <citation type="submission" date="2013-11" db="EMBL/GenBank/DDBJ databases">
        <title>Genome sequencing of Stegodyphus mimosarum.</title>
        <authorList>
            <person name="Bechsgaard J."/>
        </authorList>
    </citation>
    <scope>NUCLEOTIDE SEQUENCE [LARGE SCALE GENOMIC DNA]</scope>
</reference>
<protein>
    <submittedName>
        <fullName evidence="2">Uncharacterized protein</fullName>
    </submittedName>
</protein>
<dbReference type="EMBL" id="KK122527">
    <property type="protein sequence ID" value="KFM82917.1"/>
    <property type="molecule type" value="Genomic_DNA"/>
</dbReference>
<feature type="non-terminal residue" evidence="2">
    <location>
        <position position="190"/>
    </location>
</feature>
<dbReference type="OMA" id="FAKEATF"/>
<keyword evidence="3" id="KW-1185">Reference proteome</keyword>
<feature type="region of interest" description="Disordered" evidence="1">
    <location>
        <begin position="1"/>
        <end position="60"/>
    </location>
</feature>
<gene>
    <name evidence="2" type="ORF">X975_26339</name>
</gene>
<dbReference type="Proteomes" id="UP000054359">
    <property type="component" value="Unassembled WGS sequence"/>
</dbReference>
<sequence length="190" mass="20754">MNKEDQDSQPENNCSWDLPSSSLSSGQLTDDPTKAYRKKYRSKSAVSNDPRSPYYTSQGFPNEDSLKIGGRFTKAPSVSCVPRYDCNKYSDVANKSYLPFNGGIPGLNLSPDDPKAATIRQHYYPEGGWGYVVCVCAVLVEIISGGVQASFGLLLITIMTTFAKEATFVRAGCLSRPPKLCAIRFPACNT</sequence>
<proteinExistence type="predicted"/>
<feature type="compositionally biased region" description="Polar residues" evidence="1">
    <location>
        <begin position="44"/>
        <end position="60"/>
    </location>
</feature>
<evidence type="ECO:0000313" key="3">
    <source>
        <dbReference type="Proteomes" id="UP000054359"/>
    </source>
</evidence>
<dbReference type="AlphaFoldDB" id="A0A087UZX8"/>
<evidence type="ECO:0000256" key="1">
    <source>
        <dbReference type="SAM" id="MobiDB-lite"/>
    </source>
</evidence>
<name>A0A087UZX8_STEMI</name>
<organism evidence="2 3">
    <name type="scientific">Stegodyphus mimosarum</name>
    <name type="common">African social velvet spider</name>
    <dbReference type="NCBI Taxonomy" id="407821"/>
    <lineage>
        <taxon>Eukaryota</taxon>
        <taxon>Metazoa</taxon>
        <taxon>Ecdysozoa</taxon>
        <taxon>Arthropoda</taxon>
        <taxon>Chelicerata</taxon>
        <taxon>Arachnida</taxon>
        <taxon>Araneae</taxon>
        <taxon>Araneomorphae</taxon>
        <taxon>Entelegynae</taxon>
        <taxon>Eresoidea</taxon>
        <taxon>Eresidae</taxon>
        <taxon>Stegodyphus</taxon>
    </lineage>
</organism>
<accession>A0A087UZX8</accession>